<evidence type="ECO:0000313" key="5">
    <source>
        <dbReference type="Proteomes" id="UP000641646"/>
    </source>
</evidence>
<keyword evidence="1 4" id="KW-0489">Methyltransferase</keyword>
<dbReference type="Proteomes" id="UP000641646">
    <property type="component" value="Unassembled WGS sequence"/>
</dbReference>
<reference evidence="4" key="1">
    <citation type="journal article" date="2015" name="ISME J.">
        <title>Draft Genome Sequence of Streptomyces incarnatus NRRL8089, which Produces the Nucleoside Antibiotic Sinefungin.</title>
        <authorList>
            <person name="Oshima K."/>
            <person name="Hattori M."/>
            <person name="Shimizu H."/>
            <person name="Fukuda K."/>
            <person name="Nemoto M."/>
            <person name="Inagaki K."/>
            <person name="Tamura T."/>
        </authorList>
    </citation>
    <scope>NUCLEOTIDE SEQUENCE</scope>
    <source>
        <strain evidence="4">FACHB-1375</strain>
    </source>
</reference>
<evidence type="ECO:0000256" key="1">
    <source>
        <dbReference type="ARBA" id="ARBA00022603"/>
    </source>
</evidence>
<proteinExistence type="predicted"/>
<dbReference type="GO" id="GO:0032259">
    <property type="term" value="P:methylation"/>
    <property type="evidence" value="ECO:0007669"/>
    <property type="project" value="UniProtKB-KW"/>
</dbReference>
<comment type="caution">
    <text evidence="4">The sequence shown here is derived from an EMBL/GenBank/DDBJ whole genome shotgun (WGS) entry which is preliminary data.</text>
</comment>
<dbReference type="Gene3D" id="3.40.50.150">
    <property type="entry name" value="Vaccinia Virus protein VP39"/>
    <property type="match status" value="1"/>
</dbReference>
<sequence length="395" mass="45149">MSKENLPPVWNRVGKHGVFPEANHDEIARYNFLANLNRYLATVVSPGNKIAYEKRVRPKFQAERDRDFETREEVREAMKKDPHYQAWSALRRSSMEMRQQAGRSLVLHQANELAEKAERLNQGKDTLKLNPDLEIPHYVRVVDHHCMPGSYYTELMEGDVTAAANYDSGLFVTTTGLLGRMNDGGGRAISQWLKTEHPEFQPKRILDIGCGLGHNVVPIAQAYPDAEVIAIDVAAPMLRYGHARAQDLGVNNITFIQMDGANSGFADRSFDWIQTTMFLHETSSKSLHRIGKEIYRMLKPGGLTLHIEQPQYSEDMELYEQFIRDWDAYYNNEPFWSKMHDIDVKELLTKAGFKEEAFIQIAVKAANDIAEGQQAEKTVEDYGRSPIWNVFGAWK</sequence>
<dbReference type="GO" id="GO:0008168">
    <property type="term" value="F:methyltransferase activity"/>
    <property type="evidence" value="ECO:0007669"/>
    <property type="project" value="UniProtKB-KW"/>
</dbReference>
<feature type="domain" description="Methyltransferase" evidence="3">
    <location>
        <begin position="205"/>
        <end position="302"/>
    </location>
</feature>
<dbReference type="InterPro" id="IPR029063">
    <property type="entry name" value="SAM-dependent_MTases_sf"/>
</dbReference>
<accession>A0A926ZK03</accession>
<name>A0A926ZK03_9CYAN</name>
<evidence type="ECO:0000256" key="2">
    <source>
        <dbReference type="ARBA" id="ARBA00022679"/>
    </source>
</evidence>
<dbReference type="AlphaFoldDB" id="A0A926ZK03"/>
<dbReference type="CDD" id="cd02440">
    <property type="entry name" value="AdoMet_MTases"/>
    <property type="match status" value="1"/>
</dbReference>
<keyword evidence="5" id="KW-1185">Reference proteome</keyword>
<reference evidence="4" key="2">
    <citation type="submission" date="2020-08" db="EMBL/GenBank/DDBJ databases">
        <authorList>
            <person name="Chen M."/>
            <person name="Teng W."/>
            <person name="Zhao L."/>
            <person name="Hu C."/>
            <person name="Zhou Y."/>
            <person name="Han B."/>
            <person name="Song L."/>
            <person name="Shu W."/>
        </authorList>
    </citation>
    <scope>NUCLEOTIDE SEQUENCE</scope>
    <source>
        <strain evidence="4">FACHB-1375</strain>
    </source>
</reference>
<keyword evidence="2" id="KW-0808">Transferase</keyword>
<dbReference type="EMBL" id="JACJPW010000113">
    <property type="protein sequence ID" value="MBD2185244.1"/>
    <property type="molecule type" value="Genomic_DNA"/>
</dbReference>
<protein>
    <submittedName>
        <fullName evidence="4">Class I SAM-dependent methyltransferase</fullName>
    </submittedName>
</protein>
<dbReference type="SUPFAM" id="SSF53335">
    <property type="entry name" value="S-adenosyl-L-methionine-dependent methyltransferases"/>
    <property type="match status" value="1"/>
</dbReference>
<dbReference type="PANTHER" id="PTHR43861:SF1">
    <property type="entry name" value="TRANS-ACONITATE 2-METHYLTRANSFERASE"/>
    <property type="match status" value="1"/>
</dbReference>
<organism evidence="4 5">
    <name type="scientific">Aerosakkonema funiforme FACHB-1375</name>
    <dbReference type="NCBI Taxonomy" id="2949571"/>
    <lineage>
        <taxon>Bacteria</taxon>
        <taxon>Bacillati</taxon>
        <taxon>Cyanobacteriota</taxon>
        <taxon>Cyanophyceae</taxon>
        <taxon>Oscillatoriophycideae</taxon>
        <taxon>Aerosakkonematales</taxon>
        <taxon>Aerosakkonemataceae</taxon>
        <taxon>Aerosakkonema</taxon>
    </lineage>
</organism>
<dbReference type="PANTHER" id="PTHR43861">
    <property type="entry name" value="TRANS-ACONITATE 2-METHYLTRANSFERASE-RELATED"/>
    <property type="match status" value="1"/>
</dbReference>
<evidence type="ECO:0000259" key="3">
    <source>
        <dbReference type="Pfam" id="PF13649"/>
    </source>
</evidence>
<gene>
    <name evidence="4" type="ORF">H6G03_29925</name>
</gene>
<dbReference type="InterPro" id="IPR041698">
    <property type="entry name" value="Methyltransf_25"/>
</dbReference>
<dbReference type="Pfam" id="PF13649">
    <property type="entry name" value="Methyltransf_25"/>
    <property type="match status" value="1"/>
</dbReference>
<evidence type="ECO:0000313" key="4">
    <source>
        <dbReference type="EMBL" id="MBD2185244.1"/>
    </source>
</evidence>